<evidence type="ECO:0000313" key="2">
    <source>
        <dbReference type="EMBL" id="MFD2212099.1"/>
    </source>
</evidence>
<dbReference type="EMBL" id="JBHUIK010000001">
    <property type="protein sequence ID" value="MFD2212099.1"/>
    <property type="molecule type" value="Genomic_DNA"/>
</dbReference>
<feature type="transmembrane region" description="Helical" evidence="1">
    <location>
        <begin position="139"/>
        <end position="157"/>
    </location>
</feature>
<proteinExistence type="predicted"/>
<dbReference type="Proteomes" id="UP001597318">
    <property type="component" value="Unassembled WGS sequence"/>
</dbReference>
<comment type="caution">
    <text evidence="2">The sequence shown here is derived from an EMBL/GenBank/DDBJ whole genome shotgun (WGS) entry which is preliminary data.</text>
</comment>
<evidence type="ECO:0000256" key="1">
    <source>
        <dbReference type="SAM" id="Phobius"/>
    </source>
</evidence>
<gene>
    <name evidence="2" type="ORF">ACFSKK_00045</name>
</gene>
<feature type="transmembrane region" description="Helical" evidence="1">
    <location>
        <begin position="109"/>
        <end position="127"/>
    </location>
</feature>
<dbReference type="RefSeq" id="WP_379049315.1">
    <property type="nucleotide sequence ID" value="NZ_JBHUIK010000001.1"/>
</dbReference>
<keyword evidence="1" id="KW-0472">Membrane</keyword>
<keyword evidence="3" id="KW-1185">Reference proteome</keyword>
<keyword evidence="1" id="KW-0812">Transmembrane</keyword>
<feature type="transmembrane region" description="Helical" evidence="1">
    <location>
        <begin position="45"/>
        <end position="65"/>
    </location>
</feature>
<organism evidence="2 3">
    <name type="scientific">Metabacillus endolithicus</name>
    <dbReference type="NCBI Taxonomy" id="1535204"/>
    <lineage>
        <taxon>Bacteria</taxon>
        <taxon>Bacillati</taxon>
        <taxon>Bacillota</taxon>
        <taxon>Bacilli</taxon>
        <taxon>Bacillales</taxon>
        <taxon>Bacillaceae</taxon>
        <taxon>Metabacillus</taxon>
    </lineage>
</organism>
<keyword evidence="1" id="KW-1133">Transmembrane helix</keyword>
<name>A0ABW5BRB9_9BACI</name>
<evidence type="ECO:0000313" key="3">
    <source>
        <dbReference type="Proteomes" id="UP001597318"/>
    </source>
</evidence>
<reference evidence="3" key="1">
    <citation type="journal article" date="2019" name="Int. J. Syst. Evol. Microbiol.">
        <title>The Global Catalogue of Microorganisms (GCM) 10K type strain sequencing project: providing services to taxonomists for standard genome sequencing and annotation.</title>
        <authorList>
            <consortium name="The Broad Institute Genomics Platform"/>
            <consortium name="The Broad Institute Genome Sequencing Center for Infectious Disease"/>
            <person name="Wu L."/>
            <person name="Ma J."/>
        </authorList>
    </citation>
    <scope>NUCLEOTIDE SEQUENCE [LARGE SCALE GENOMIC DNA]</scope>
    <source>
        <strain evidence="3">CGMCC 1.15474</strain>
    </source>
</reference>
<accession>A0ABW5BRB9</accession>
<sequence>MFRRCAILMNNKLDKTIELSAWIITSILLIKYVPKNKIREAHISFLFKQVITWLFGLLVVEKGLISYPNRLFFKKAIKSSFTFEYFVYPALCSLFNLYYPEKGSKVVKLIYYGIHTSIITCFEIFAVKYTNLIKYNNWTWYWSFITMWLSYYVSRIYHRWFYKSRSINNRIFYNIFK</sequence>
<protein>
    <submittedName>
        <fullName evidence="2">CBO0543 family protein</fullName>
    </submittedName>
</protein>
<dbReference type="InterPro" id="IPR048147">
    <property type="entry name" value="CBO0543-like"/>
</dbReference>
<feature type="transmembrane region" description="Helical" evidence="1">
    <location>
        <begin position="77"/>
        <end position="97"/>
    </location>
</feature>
<dbReference type="NCBIfam" id="NF041644">
    <property type="entry name" value="CBO0543_fam"/>
    <property type="match status" value="1"/>
</dbReference>